<evidence type="ECO:0000313" key="2">
    <source>
        <dbReference type="Proteomes" id="UP001255856"/>
    </source>
</evidence>
<dbReference type="EMBL" id="JASFZW010000002">
    <property type="protein sequence ID" value="KAK2079518.1"/>
    <property type="molecule type" value="Genomic_DNA"/>
</dbReference>
<dbReference type="Gene3D" id="1.25.40.10">
    <property type="entry name" value="Tetratricopeptide repeat domain"/>
    <property type="match status" value="1"/>
</dbReference>
<accession>A0AAD9MME6</accession>
<sequence length="260" mass="27888">MSCLATPEPVQWAVLLRTVSLKESLSDEASQCLCAVYETLGRCYEAKGDWDSLQAVLKSGRDVALSQAKLGSDDQTVTLYQRWGVHFSLRLVKLGAGQGLYQAAQQHIDRCLGFSHLDDFDKLLQSQRLESGNDAIGAKLRASQALRLAHREVGSAPLTVQALNALAPLLARAGDRPGAEQMLATATTLAQSLGDPVSLIATLQLALDLSADAAASEAFPEVQRTQAVLEAQQNDLQSRIAAAQQSERHAQLSQMLGIAI</sequence>
<name>A0AAD9MME6_PROWI</name>
<comment type="caution">
    <text evidence="1">The sequence shown here is derived from an EMBL/GenBank/DDBJ whole genome shotgun (WGS) entry which is preliminary data.</text>
</comment>
<organism evidence="1 2">
    <name type="scientific">Prototheca wickerhamii</name>
    <dbReference type="NCBI Taxonomy" id="3111"/>
    <lineage>
        <taxon>Eukaryota</taxon>
        <taxon>Viridiplantae</taxon>
        <taxon>Chlorophyta</taxon>
        <taxon>core chlorophytes</taxon>
        <taxon>Trebouxiophyceae</taxon>
        <taxon>Chlorellales</taxon>
        <taxon>Chlorellaceae</taxon>
        <taxon>Prototheca</taxon>
    </lineage>
</organism>
<protein>
    <submittedName>
        <fullName evidence="1">Uncharacterized protein</fullName>
    </submittedName>
</protein>
<evidence type="ECO:0000313" key="1">
    <source>
        <dbReference type="EMBL" id="KAK2079518.1"/>
    </source>
</evidence>
<dbReference type="Proteomes" id="UP001255856">
    <property type="component" value="Unassembled WGS sequence"/>
</dbReference>
<proteinExistence type="predicted"/>
<gene>
    <name evidence="1" type="ORF">QBZ16_001912</name>
</gene>
<reference evidence="1" key="1">
    <citation type="submission" date="2021-01" db="EMBL/GenBank/DDBJ databases">
        <authorList>
            <person name="Eckstrom K.M.E."/>
        </authorList>
    </citation>
    <scope>NUCLEOTIDE SEQUENCE</scope>
    <source>
        <strain evidence="1">UVCC 0001</strain>
    </source>
</reference>
<dbReference type="InterPro" id="IPR011990">
    <property type="entry name" value="TPR-like_helical_dom_sf"/>
</dbReference>
<keyword evidence="2" id="KW-1185">Reference proteome</keyword>
<dbReference type="AlphaFoldDB" id="A0AAD9MME6"/>